<keyword evidence="1" id="KW-0472">Membrane</keyword>
<dbReference type="AlphaFoldDB" id="W1IUU4"/>
<keyword evidence="3" id="KW-1185">Reference proteome</keyword>
<reference evidence="2" key="1">
    <citation type="submission" date="2013-11" db="EMBL/GenBank/DDBJ databases">
        <title>Draft genome sequence and annotation of the entomopathogenic bacteria, Xenorhabdus cabanillasi strain JM26 and Xenorhabdus szentirmai strain DSM 16338.</title>
        <authorList>
            <person name="Gualtieri M."/>
            <person name="Ogier J.C."/>
            <person name="Pages S."/>
            <person name="Givaudan A."/>
            <person name="Gaudriault S."/>
        </authorList>
    </citation>
    <scope>NUCLEOTIDE SEQUENCE [LARGE SCALE GENOMIC DNA]</scope>
    <source>
        <strain evidence="2">DSM 16338</strain>
    </source>
</reference>
<keyword evidence="1" id="KW-1133">Transmembrane helix</keyword>
<evidence type="ECO:0000256" key="1">
    <source>
        <dbReference type="SAM" id="Phobius"/>
    </source>
</evidence>
<feature type="transmembrane region" description="Helical" evidence="1">
    <location>
        <begin position="6"/>
        <end position="29"/>
    </location>
</feature>
<name>W1IUU4_9GAMM</name>
<proteinExistence type="predicted"/>
<dbReference type="EMBL" id="CBXF010000002">
    <property type="protein sequence ID" value="CDL80960.1"/>
    <property type="molecule type" value="Genomic_DNA"/>
</dbReference>
<sequence>MNKLTAFLYTALAVIALLFSAYHLGGKAVRKSMEIKRRKDEVERLKVTLDARSEVEHEVHSKSSIAVIDELRNDWMRK</sequence>
<gene>
    <name evidence="2" type="ORF">XSR1_100013</name>
</gene>
<comment type="caution">
    <text evidence="2">The sequence shown here is derived from an EMBL/GenBank/DDBJ whole genome shotgun (WGS) entry which is preliminary data.</text>
</comment>
<dbReference type="OrthoDB" id="6466735at2"/>
<keyword evidence="1" id="KW-0812">Transmembrane</keyword>
<dbReference type="Proteomes" id="UP000019202">
    <property type="component" value="Unassembled WGS sequence"/>
</dbReference>
<protein>
    <submittedName>
        <fullName evidence="2">Uncharacterized protein</fullName>
    </submittedName>
</protein>
<evidence type="ECO:0000313" key="3">
    <source>
        <dbReference type="Proteomes" id="UP000019202"/>
    </source>
</evidence>
<dbReference type="STRING" id="1427518.XSR1_100013"/>
<accession>W1IUU4</accession>
<organism evidence="2 3">
    <name type="scientific">Xenorhabdus szentirmaii DSM 16338</name>
    <dbReference type="NCBI Taxonomy" id="1427518"/>
    <lineage>
        <taxon>Bacteria</taxon>
        <taxon>Pseudomonadati</taxon>
        <taxon>Pseudomonadota</taxon>
        <taxon>Gammaproteobacteria</taxon>
        <taxon>Enterobacterales</taxon>
        <taxon>Morganellaceae</taxon>
        <taxon>Xenorhabdus</taxon>
    </lineage>
</organism>
<evidence type="ECO:0000313" key="2">
    <source>
        <dbReference type="EMBL" id="CDL80960.1"/>
    </source>
</evidence>
<dbReference type="RefSeq" id="WP_051462263.1">
    <property type="nucleotide sequence ID" value="NZ_CAWLWS010000002.1"/>
</dbReference>